<comment type="similarity">
    <text evidence="1">Belongs to the carotenoid/retinoid oxidoreductase family.</text>
</comment>
<dbReference type="NCBIfam" id="NF003718">
    <property type="entry name" value="PRK05329.1-1"/>
    <property type="match status" value="1"/>
</dbReference>
<proteinExistence type="inferred from homology"/>
<dbReference type="InterPro" id="IPR009158">
    <property type="entry name" value="G3P_DH_GlpB_su"/>
</dbReference>
<dbReference type="PANTHER" id="PTHR43734:SF7">
    <property type="entry name" value="4,4'-DIAPONEUROSPORENE OXYGENASE"/>
    <property type="match status" value="1"/>
</dbReference>
<dbReference type="EMBL" id="CP002886">
    <property type="protein sequence ID" value="AEW74557.1"/>
    <property type="molecule type" value="Genomic_DNA"/>
</dbReference>
<dbReference type="eggNOG" id="COG3075">
    <property type="taxonomic scope" value="Bacteria"/>
</dbReference>
<dbReference type="EC" id="1.1.5.3" evidence="5"/>
<dbReference type="PANTHER" id="PTHR43734">
    <property type="entry name" value="PHYTOENE DESATURASE"/>
    <property type="match status" value="1"/>
</dbReference>
<dbReference type="KEGG" id="eec:EcWSU1_03129"/>
<dbReference type="SUPFAM" id="SSF51905">
    <property type="entry name" value="FAD/NAD(P)-binding domain"/>
    <property type="match status" value="1"/>
</dbReference>
<keyword evidence="4 5" id="KW-0560">Oxidoreductase</keyword>
<comment type="catalytic activity">
    <reaction evidence="5">
        <text>a quinone + sn-glycerol 3-phosphate = dihydroxyacetone phosphate + a quinol</text>
        <dbReference type="Rhea" id="RHEA:18977"/>
        <dbReference type="ChEBI" id="CHEBI:24646"/>
        <dbReference type="ChEBI" id="CHEBI:57597"/>
        <dbReference type="ChEBI" id="CHEBI:57642"/>
        <dbReference type="ChEBI" id="CHEBI:132124"/>
        <dbReference type="EC" id="1.1.5.3"/>
    </reaction>
</comment>
<dbReference type="NCBIfam" id="NF003720">
    <property type="entry name" value="PRK05329.1-3"/>
    <property type="match status" value="1"/>
</dbReference>
<comment type="subunit">
    <text evidence="5">Composed of a catalytic GlpA/B dimer and of membrane bound GlpC.</text>
</comment>
<accession>G8LKP6</accession>
<dbReference type="NCBIfam" id="NF003719">
    <property type="entry name" value="PRK05329.1-2"/>
    <property type="match status" value="1"/>
</dbReference>
<dbReference type="Gene3D" id="3.50.50.60">
    <property type="entry name" value="FAD/NAD(P)-binding domain"/>
    <property type="match status" value="1"/>
</dbReference>
<sequence length="430" mass="47064">MMPCVKASLPAGSTRGCAVLRRSNRMKFDTVIVGGGLAGLLCGIRLTKQGLRCTIITRGQSALHFSSGSLDLLDEAYRDALPPEHPYNLTGRDTVDRFAHEAETLLAECGARLQGNARKNHHRVTPLGTLRSAWLSPEEVPVAPFNAGRVLVVGISGFLDFQPHLAAASLCRQGVNAHTAEIELPELDVLRDNPSEFRAVNIARFLDNDDKWPLLYAALRPLAEGCDTLFMPACFGLSDNRLWRWLSDRLPCSLGLLPTLPPSVPGIRLHTQLQRRFIAQGGVWMAGDEVKKITLTDGSVSEVWTRNHADIPLRARYTVLASGSFFSNGLLSRRDGIQEAIMGLDVRQTPSRADWYQSDFFTPQPWQQFGVIVDKQLHPQLSGQPVSNLYAIGSLLGGYDPIAQGCGGGVCAITALYVAEQIGQRMEAEQ</sequence>
<evidence type="ECO:0000256" key="4">
    <source>
        <dbReference type="ARBA" id="ARBA00023002"/>
    </source>
</evidence>
<evidence type="ECO:0000313" key="8">
    <source>
        <dbReference type="Proteomes" id="UP000007838"/>
    </source>
</evidence>
<reference evidence="7 8" key="1">
    <citation type="journal article" date="2011" name="Stand. Genomic Sci.">
        <title>Complete genome of the onion pathogen Enterobacter cloacae EcWSU1.</title>
        <authorList>
            <person name="Humann J.L."/>
            <person name="Wildung M."/>
            <person name="Cheng C.H."/>
            <person name="Lee T."/>
            <person name="Stewart J.E."/>
            <person name="Drew J.C."/>
            <person name="Triplett E.W."/>
            <person name="Main D."/>
            <person name="Schroeder B.K."/>
        </authorList>
    </citation>
    <scope>NUCLEOTIDE SEQUENCE [LARGE SCALE GENOMIC DNA]</scope>
    <source>
        <strain evidence="7 8">EcWSU1</strain>
    </source>
</reference>
<evidence type="ECO:0000256" key="1">
    <source>
        <dbReference type="ARBA" id="ARBA00006046"/>
    </source>
</evidence>
<dbReference type="NCBIfam" id="TIGR03378">
    <property type="entry name" value="glycerol3P_GlpB"/>
    <property type="match status" value="1"/>
</dbReference>
<dbReference type="PIRSF" id="PIRSF000141">
    <property type="entry name" value="Anaerobic_G3P_dh"/>
    <property type="match status" value="1"/>
</dbReference>
<dbReference type="AlphaFoldDB" id="G8LKP6"/>
<keyword evidence="3 5" id="KW-0288">FMN</keyword>
<keyword evidence="2 5" id="KW-0285">Flavoprotein</keyword>
<comment type="similarity">
    <text evidence="5">Belongs to the anaerobic G-3-P dehydrogenase subunit B family.</text>
</comment>
<dbReference type="PRINTS" id="PR00420">
    <property type="entry name" value="RNGMNOXGNASE"/>
</dbReference>
<evidence type="ECO:0000256" key="3">
    <source>
        <dbReference type="ARBA" id="ARBA00022643"/>
    </source>
</evidence>
<dbReference type="HAMAP" id="MF_00753">
    <property type="entry name" value="Glycerol3P_GlpB"/>
    <property type="match status" value="1"/>
</dbReference>
<evidence type="ECO:0000313" key="7">
    <source>
        <dbReference type="EMBL" id="AEW74557.1"/>
    </source>
</evidence>
<dbReference type="GO" id="GO:0019563">
    <property type="term" value="P:glycerol catabolic process"/>
    <property type="evidence" value="ECO:0007669"/>
    <property type="project" value="UniProtKB-UniRule"/>
</dbReference>
<dbReference type="InterPro" id="IPR036188">
    <property type="entry name" value="FAD/NAD-bd_sf"/>
</dbReference>
<dbReference type="UniPathway" id="UPA00618">
    <property type="reaction ID" value="UER00673"/>
</dbReference>
<organism evidence="7 8">
    <name type="scientific">Enterobacter ludwigii</name>
    <dbReference type="NCBI Taxonomy" id="299767"/>
    <lineage>
        <taxon>Bacteria</taxon>
        <taxon>Pseudomonadati</taxon>
        <taxon>Pseudomonadota</taxon>
        <taxon>Gammaproteobacteria</taxon>
        <taxon>Enterobacterales</taxon>
        <taxon>Enterobacteriaceae</taxon>
        <taxon>Enterobacter</taxon>
        <taxon>Enterobacter cloacae complex</taxon>
    </lineage>
</organism>
<feature type="domain" description="FAD-dependent oxidoreductase 2 FAD-binding" evidence="6">
    <location>
        <begin position="29"/>
        <end position="410"/>
    </location>
</feature>
<evidence type="ECO:0000259" key="6">
    <source>
        <dbReference type="Pfam" id="PF00890"/>
    </source>
</evidence>
<dbReference type="GO" id="GO:0004368">
    <property type="term" value="F:glycerol-3-phosphate dehydrogenase (quinone) activity"/>
    <property type="evidence" value="ECO:0007669"/>
    <property type="project" value="UniProtKB-UniRule"/>
</dbReference>
<evidence type="ECO:0000256" key="5">
    <source>
        <dbReference type="HAMAP-Rule" id="MF_00753"/>
    </source>
</evidence>
<dbReference type="InterPro" id="IPR003953">
    <property type="entry name" value="FAD-dep_OxRdtase_2_FAD-bd"/>
</dbReference>
<comment type="cofactor">
    <cofactor evidence="5">
        <name>FMN</name>
        <dbReference type="ChEBI" id="CHEBI:58210"/>
    </cofactor>
</comment>
<gene>
    <name evidence="5 7" type="primary">glpB</name>
    <name evidence="7" type="ORF">EcWSU1_03129</name>
</gene>
<dbReference type="Pfam" id="PF00890">
    <property type="entry name" value="FAD_binding_2"/>
    <property type="match status" value="1"/>
</dbReference>
<name>G8LKP6_9ENTR</name>
<dbReference type="GO" id="GO:0009331">
    <property type="term" value="C:glycerol-3-phosphate dehydrogenase (FAD) complex"/>
    <property type="evidence" value="ECO:0007669"/>
    <property type="project" value="InterPro"/>
</dbReference>
<comment type="function">
    <text evidence="5">Conversion of glycerol 3-phosphate to dihydroxyacetone. Uses fumarate or nitrate as electron acceptor.</text>
</comment>
<dbReference type="Proteomes" id="UP000007838">
    <property type="component" value="Chromosome"/>
</dbReference>
<comment type="pathway">
    <text evidence="5">Polyol metabolism; glycerol degradation via glycerol kinase pathway; glycerone phosphate from sn-glycerol 3-phosphate (anaerobic route): step 1/1.</text>
</comment>
<evidence type="ECO:0000256" key="2">
    <source>
        <dbReference type="ARBA" id="ARBA00022630"/>
    </source>
</evidence>
<protein>
    <recommendedName>
        <fullName evidence="5">Anaerobic glycerol-3-phosphate dehydrogenase subunit B</fullName>
        <shortName evidence="5">Anaerobic G-3-P dehydrogenase subunit B</shortName>
        <shortName evidence="5">Anaerobic G3Pdhase B</shortName>
        <ecNumber evidence="5">1.1.5.3</ecNumber>
    </recommendedName>
</protein>
<dbReference type="HOGENOM" id="CLU_047793_0_0_6"/>